<proteinExistence type="predicted"/>
<evidence type="ECO:0000313" key="8">
    <source>
        <dbReference type="Proteomes" id="UP000007879"/>
    </source>
</evidence>
<keyword evidence="3 4" id="KW-0440">LIM domain</keyword>
<dbReference type="InterPro" id="IPR001781">
    <property type="entry name" value="Znf_LIM"/>
</dbReference>
<dbReference type="KEGG" id="aqu:105313333"/>
<dbReference type="EnsemblMetazoa" id="Aqu2.1.27470_001">
    <property type="protein sequence ID" value="Aqu2.1.27470_001"/>
    <property type="gene ID" value="Aqu2.1.27470"/>
</dbReference>
<evidence type="ECO:0000259" key="6">
    <source>
        <dbReference type="PROSITE" id="PS50023"/>
    </source>
</evidence>
<feature type="coiled-coil region" evidence="5">
    <location>
        <begin position="4"/>
        <end position="31"/>
    </location>
</feature>
<keyword evidence="5" id="KW-0175">Coiled coil</keyword>
<gene>
    <name evidence="7" type="primary">105313333</name>
</gene>
<dbReference type="Gene3D" id="2.10.110.10">
    <property type="entry name" value="Cysteine Rich Protein"/>
    <property type="match status" value="1"/>
</dbReference>
<keyword evidence="2 4" id="KW-0862">Zinc</keyword>
<reference evidence="8" key="1">
    <citation type="journal article" date="2010" name="Nature">
        <title>The Amphimedon queenslandica genome and the evolution of animal complexity.</title>
        <authorList>
            <person name="Srivastava M."/>
            <person name="Simakov O."/>
            <person name="Chapman J."/>
            <person name="Fahey B."/>
            <person name="Gauthier M.E."/>
            <person name="Mitros T."/>
            <person name="Richards G.S."/>
            <person name="Conaco C."/>
            <person name="Dacre M."/>
            <person name="Hellsten U."/>
            <person name="Larroux C."/>
            <person name="Putnam N.H."/>
            <person name="Stanke M."/>
            <person name="Adamska M."/>
            <person name="Darling A."/>
            <person name="Degnan S.M."/>
            <person name="Oakley T.H."/>
            <person name="Plachetzki D.C."/>
            <person name="Zhai Y."/>
            <person name="Adamski M."/>
            <person name="Calcino A."/>
            <person name="Cummins S.F."/>
            <person name="Goodstein D.M."/>
            <person name="Harris C."/>
            <person name="Jackson D.J."/>
            <person name="Leys S.P."/>
            <person name="Shu S."/>
            <person name="Woodcroft B.J."/>
            <person name="Vervoort M."/>
            <person name="Kosik K.S."/>
            <person name="Manning G."/>
            <person name="Degnan B.M."/>
            <person name="Rokhsar D.S."/>
        </authorList>
    </citation>
    <scope>NUCLEOTIDE SEQUENCE [LARGE SCALE GENOMIC DNA]</scope>
</reference>
<sequence length="273" mass="30834">MSSKEDLMREVEELEREVSSLQQKILTEGIETSTSKDARKMYGDTTPGDITHQDVTLEYSGFFKHAFRNLPKGLKEDMEKFEIWEMCAEIMKESYEANKEDIVDRMINKMKESLLNASGSGSEEDRIDAIRAFTYLLHQIPVEELRKECVDGKEAADVIMDILTLLPGTQHQKLIQSKPDHPPPTSGPAVAKHGEISRVQRFCSACDKPLTESQLSDPQQVVAASETVFFHAKCMKCHHCKRKNDLSVCQVGGVKNLRLVCQSCLRSHGYDIV</sequence>
<evidence type="ECO:0000256" key="4">
    <source>
        <dbReference type="PROSITE-ProRule" id="PRU00125"/>
    </source>
</evidence>
<feature type="domain" description="LIM zinc-binding" evidence="6">
    <location>
        <begin position="201"/>
        <end position="271"/>
    </location>
</feature>
<evidence type="ECO:0000256" key="5">
    <source>
        <dbReference type="SAM" id="Coils"/>
    </source>
</evidence>
<dbReference type="AlphaFoldDB" id="A0A1X7UII2"/>
<dbReference type="EnsemblMetazoa" id="XM_011406661.2">
    <property type="protein sequence ID" value="XP_011404963.2"/>
    <property type="gene ID" value="LOC105313333"/>
</dbReference>
<accession>A0A1X7UII2</accession>
<evidence type="ECO:0000256" key="1">
    <source>
        <dbReference type="ARBA" id="ARBA00022723"/>
    </source>
</evidence>
<dbReference type="PROSITE" id="PS50023">
    <property type="entry name" value="LIM_DOMAIN_2"/>
    <property type="match status" value="1"/>
</dbReference>
<protein>
    <recommendedName>
        <fullName evidence="6">LIM zinc-binding domain-containing protein</fullName>
    </recommendedName>
</protein>
<name>A0A1X7UII2_AMPQE</name>
<dbReference type="OrthoDB" id="1112565at2759"/>
<dbReference type="InParanoid" id="A0A1X7UII2"/>
<keyword evidence="1 4" id="KW-0479">Metal-binding</keyword>
<evidence type="ECO:0000313" key="7">
    <source>
        <dbReference type="EnsemblMetazoa" id="Aqu2.1.27470_001"/>
    </source>
</evidence>
<reference evidence="7" key="2">
    <citation type="submission" date="2017-05" db="UniProtKB">
        <authorList>
            <consortium name="EnsemblMetazoa"/>
        </authorList>
    </citation>
    <scope>IDENTIFICATION</scope>
</reference>
<dbReference type="GO" id="GO:0046872">
    <property type="term" value="F:metal ion binding"/>
    <property type="evidence" value="ECO:0007669"/>
    <property type="project" value="UniProtKB-KW"/>
</dbReference>
<evidence type="ECO:0000256" key="2">
    <source>
        <dbReference type="ARBA" id="ARBA00022833"/>
    </source>
</evidence>
<organism evidence="7">
    <name type="scientific">Amphimedon queenslandica</name>
    <name type="common">Sponge</name>
    <dbReference type="NCBI Taxonomy" id="400682"/>
    <lineage>
        <taxon>Eukaryota</taxon>
        <taxon>Metazoa</taxon>
        <taxon>Porifera</taxon>
        <taxon>Demospongiae</taxon>
        <taxon>Heteroscleromorpha</taxon>
        <taxon>Haplosclerida</taxon>
        <taxon>Niphatidae</taxon>
        <taxon>Amphimedon</taxon>
    </lineage>
</organism>
<evidence type="ECO:0000256" key="3">
    <source>
        <dbReference type="ARBA" id="ARBA00023038"/>
    </source>
</evidence>
<dbReference type="Proteomes" id="UP000007879">
    <property type="component" value="Unassembled WGS sequence"/>
</dbReference>
<keyword evidence="8" id="KW-1185">Reference proteome</keyword>